<comment type="caution">
    <text evidence="2">The sequence shown here is derived from an EMBL/GenBank/DDBJ whole genome shotgun (WGS) entry which is preliminary data.</text>
</comment>
<organism evidence="2 3">
    <name type="scientific">Phytophthora rubi</name>
    <dbReference type="NCBI Taxonomy" id="129364"/>
    <lineage>
        <taxon>Eukaryota</taxon>
        <taxon>Sar</taxon>
        <taxon>Stramenopiles</taxon>
        <taxon>Oomycota</taxon>
        <taxon>Peronosporomycetes</taxon>
        <taxon>Peronosporales</taxon>
        <taxon>Peronosporaceae</taxon>
        <taxon>Phytophthora</taxon>
    </lineage>
</organism>
<dbReference type="EMBL" id="QXFT01000103">
    <property type="protein sequence ID" value="KAE9354994.1"/>
    <property type="molecule type" value="Genomic_DNA"/>
</dbReference>
<dbReference type="AlphaFoldDB" id="A0A6A4G4V3"/>
<evidence type="ECO:0000313" key="2">
    <source>
        <dbReference type="EMBL" id="KAE9354994.1"/>
    </source>
</evidence>
<protein>
    <submittedName>
        <fullName evidence="2">Uncharacterized protein</fullName>
    </submittedName>
</protein>
<dbReference type="Proteomes" id="UP000434957">
    <property type="component" value="Unassembled WGS sequence"/>
</dbReference>
<evidence type="ECO:0000256" key="1">
    <source>
        <dbReference type="SAM" id="MobiDB-lite"/>
    </source>
</evidence>
<sequence length="496" mass="53677">MHVVACKPSVPAHNPPRASYVGHGGRTVRLEAPDELRRPWAGPVYATLIGEPQLRSDDQGPFFDGADDAKRPAWQVVLTLLLPGERMEDIDPALRDHVDVPYWVSYWRLTQTSRNLASELQERPLLSVFRFLRFTQFFVASPRCDTKVTKHTSDVFLCGQVLDYRPATSIALVDDIDLLQEPAAATSACQAISRDEFVMGFFHGIPATLQPTRFDTAWRSFSTSPPASRASVRQHLAQAFTAPGAEATVDLGTQAVAYVTPRGTKTSIVPAAYAWRSLHPSSSTMVLEEGDASPDAYIMHETDDVELPLLTRAEADLTPGDQFSTPLPSQPRQAPGALRVEDVQTVASQGPGPVTRDSATGQPMADLSGEALMRALLLEQRATNTALQSQLSVLSASVESIQARLAAPSAGSVTPPGPARFASPQGPAPGADFPMSLSQPAGFERSRSPPRSAPVHHDADARHPNAPRTRSRGRSDHGPGPDLRSEPSHDRRSLPR</sequence>
<feature type="region of interest" description="Disordered" evidence="1">
    <location>
        <begin position="408"/>
        <end position="496"/>
    </location>
</feature>
<accession>A0A6A4G4V3</accession>
<keyword evidence="3" id="KW-1185">Reference proteome</keyword>
<gene>
    <name evidence="2" type="ORF">PR003_g3071</name>
</gene>
<evidence type="ECO:0000313" key="3">
    <source>
        <dbReference type="Proteomes" id="UP000434957"/>
    </source>
</evidence>
<feature type="compositionally biased region" description="Basic and acidic residues" evidence="1">
    <location>
        <begin position="473"/>
        <end position="496"/>
    </location>
</feature>
<proteinExistence type="predicted"/>
<name>A0A6A4G4V3_9STRA</name>
<reference evidence="2 3" key="1">
    <citation type="submission" date="2018-08" db="EMBL/GenBank/DDBJ databases">
        <title>Genomic investigation of the strawberry pathogen Phytophthora fragariae indicates pathogenicity is determined by transcriptional variation in three key races.</title>
        <authorList>
            <person name="Adams T.M."/>
            <person name="Armitage A.D."/>
            <person name="Sobczyk M.K."/>
            <person name="Bates H.J."/>
            <person name="Dunwell J.M."/>
            <person name="Nellist C.F."/>
            <person name="Harrison R.J."/>
        </authorList>
    </citation>
    <scope>NUCLEOTIDE SEQUENCE [LARGE SCALE GENOMIC DNA]</scope>
    <source>
        <strain evidence="2 3">SCRP333</strain>
    </source>
</reference>